<protein>
    <recommendedName>
        <fullName evidence="1">HTH cro/C1-type domain-containing protein</fullName>
    </recommendedName>
</protein>
<reference evidence="2" key="1">
    <citation type="submission" date="2019-08" db="EMBL/GenBank/DDBJ databases">
        <authorList>
            <person name="Kucharzyk K."/>
            <person name="Murdoch R.W."/>
            <person name="Higgins S."/>
            <person name="Loffler F."/>
        </authorList>
    </citation>
    <scope>NUCLEOTIDE SEQUENCE</scope>
</reference>
<dbReference type="AlphaFoldDB" id="A0A645BEJ0"/>
<proteinExistence type="predicted"/>
<feature type="domain" description="HTH cro/C1-type" evidence="1">
    <location>
        <begin position="1"/>
        <end position="41"/>
    </location>
</feature>
<evidence type="ECO:0000313" key="2">
    <source>
        <dbReference type="EMBL" id="MPM63752.1"/>
    </source>
</evidence>
<dbReference type="SUPFAM" id="SSF47413">
    <property type="entry name" value="lambda repressor-like DNA-binding domains"/>
    <property type="match status" value="1"/>
</dbReference>
<accession>A0A645BEJ0</accession>
<dbReference type="EMBL" id="VSSQ01019584">
    <property type="protein sequence ID" value="MPM63752.1"/>
    <property type="molecule type" value="Genomic_DNA"/>
</dbReference>
<organism evidence="2">
    <name type="scientific">bioreactor metagenome</name>
    <dbReference type="NCBI Taxonomy" id="1076179"/>
    <lineage>
        <taxon>unclassified sequences</taxon>
        <taxon>metagenomes</taxon>
        <taxon>ecological metagenomes</taxon>
    </lineage>
</organism>
<name>A0A645BEJ0_9ZZZZ</name>
<dbReference type="CDD" id="cd00093">
    <property type="entry name" value="HTH_XRE"/>
    <property type="match status" value="1"/>
</dbReference>
<dbReference type="PROSITE" id="PS50943">
    <property type="entry name" value="HTH_CROC1"/>
    <property type="match status" value="1"/>
</dbReference>
<gene>
    <name evidence="2" type="ORF">SDC9_110635</name>
</gene>
<sequence>MADKLNMHLKTWQKVENGITKLDIERLQLIAEVLETTVEDLINVDDSVYINAIKDNEVGFNNSSVTINHKSEEEKNLYERLIAEKEKIIADKDKEIAFLRGLLGK</sequence>
<evidence type="ECO:0000259" key="1">
    <source>
        <dbReference type="PROSITE" id="PS50943"/>
    </source>
</evidence>
<dbReference type="InterPro" id="IPR010982">
    <property type="entry name" value="Lambda_DNA-bd_dom_sf"/>
</dbReference>
<dbReference type="GO" id="GO:0003677">
    <property type="term" value="F:DNA binding"/>
    <property type="evidence" value="ECO:0007669"/>
    <property type="project" value="InterPro"/>
</dbReference>
<dbReference type="InterPro" id="IPR001387">
    <property type="entry name" value="Cro/C1-type_HTH"/>
</dbReference>
<comment type="caution">
    <text evidence="2">The sequence shown here is derived from an EMBL/GenBank/DDBJ whole genome shotgun (WGS) entry which is preliminary data.</text>
</comment>
<dbReference type="Gene3D" id="1.10.260.40">
    <property type="entry name" value="lambda repressor-like DNA-binding domains"/>
    <property type="match status" value="1"/>
</dbReference>